<dbReference type="VEuPathDB" id="FungiDB:GMDG_08420"/>
<evidence type="ECO:0000256" key="4">
    <source>
        <dbReference type="SAM" id="MobiDB-lite"/>
    </source>
</evidence>
<feature type="region of interest" description="Disordered" evidence="4">
    <location>
        <begin position="11"/>
        <end position="38"/>
    </location>
</feature>
<protein>
    <recommendedName>
        <fullName evidence="7">Glycoside hydrolase family 5 domain-containing protein</fullName>
    </recommendedName>
</protein>
<gene>
    <name evidence="5" type="ORF">GMDG_08420</name>
</gene>
<dbReference type="GO" id="GO:0046557">
    <property type="term" value="F:glucan endo-1,6-beta-glucosidase activity"/>
    <property type="evidence" value="ECO:0007669"/>
    <property type="project" value="TreeGrafter"/>
</dbReference>
<dbReference type="HOGENOM" id="CLU_004624_8_2_1"/>
<dbReference type="GO" id="GO:0005576">
    <property type="term" value="C:extracellular region"/>
    <property type="evidence" value="ECO:0007669"/>
    <property type="project" value="TreeGrafter"/>
</dbReference>
<dbReference type="Proteomes" id="UP000011064">
    <property type="component" value="Unassembled WGS sequence"/>
</dbReference>
<dbReference type="GO" id="GO:0009986">
    <property type="term" value="C:cell surface"/>
    <property type="evidence" value="ECO:0007669"/>
    <property type="project" value="TreeGrafter"/>
</dbReference>
<dbReference type="InterPro" id="IPR050386">
    <property type="entry name" value="Glycosyl_hydrolase_5"/>
</dbReference>
<evidence type="ECO:0000256" key="2">
    <source>
        <dbReference type="ARBA" id="ARBA00022801"/>
    </source>
</evidence>
<keyword evidence="6" id="KW-1185">Reference proteome</keyword>
<evidence type="ECO:0008006" key="7">
    <source>
        <dbReference type="Google" id="ProtNLM"/>
    </source>
</evidence>
<dbReference type="FunCoup" id="L8G645">
    <property type="interactions" value="43"/>
</dbReference>
<dbReference type="STRING" id="658429.L8G645"/>
<reference evidence="6" key="1">
    <citation type="submission" date="2010-09" db="EMBL/GenBank/DDBJ databases">
        <title>The genome sequence of Geomyces destructans 20631-21.</title>
        <authorList>
            <consortium name="The Broad Institute Genome Sequencing Platform"/>
            <person name="Cuomo C.A."/>
            <person name="Blehert D.S."/>
            <person name="Lorch J.M."/>
            <person name="Young S.K."/>
            <person name="Zeng Q."/>
            <person name="Gargeya S."/>
            <person name="Fitzgerald M."/>
            <person name="Haas B."/>
            <person name="Abouelleil A."/>
            <person name="Alvarado L."/>
            <person name="Arachchi H.M."/>
            <person name="Berlin A."/>
            <person name="Brown A."/>
            <person name="Chapman S.B."/>
            <person name="Chen Z."/>
            <person name="Dunbar C."/>
            <person name="Freedman E."/>
            <person name="Gearin G."/>
            <person name="Gellesch M."/>
            <person name="Goldberg J."/>
            <person name="Griggs A."/>
            <person name="Gujja S."/>
            <person name="Heiman D."/>
            <person name="Howarth C."/>
            <person name="Larson L."/>
            <person name="Lui A."/>
            <person name="MacDonald P.J.P."/>
            <person name="Montmayeur A."/>
            <person name="Murphy C."/>
            <person name="Neiman D."/>
            <person name="Pearson M."/>
            <person name="Priest M."/>
            <person name="Roberts A."/>
            <person name="Saif S."/>
            <person name="Shea T."/>
            <person name="Shenoy N."/>
            <person name="Sisk P."/>
            <person name="Stolte C."/>
            <person name="Sykes S."/>
            <person name="Wortman J."/>
            <person name="Nusbaum C."/>
            <person name="Birren B."/>
        </authorList>
    </citation>
    <scope>NUCLEOTIDE SEQUENCE [LARGE SCALE GENOMIC DNA]</scope>
    <source>
        <strain evidence="6">ATCC MYA-4855 / 20631-21</strain>
    </source>
</reference>
<feature type="compositionally biased region" description="Low complexity" evidence="4">
    <location>
        <begin position="26"/>
        <end position="38"/>
    </location>
</feature>
<dbReference type="AlphaFoldDB" id="L8G645"/>
<dbReference type="Gene3D" id="3.20.20.80">
    <property type="entry name" value="Glycosidases"/>
    <property type="match status" value="1"/>
</dbReference>
<dbReference type="GO" id="GO:0009251">
    <property type="term" value="P:glucan catabolic process"/>
    <property type="evidence" value="ECO:0007669"/>
    <property type="project" value="TreeGrafter"/>
</dbReference>
<dbReference type="EMBL" id="GL573530">
    <property type="protein sequence ID" value="ELR07451.1"/>
    <property type="molecule type" value="Genomic_DNA"/>
</dbReference>
<evidence type="ECO:0000313" key="5">
    <source>
        <dbReference type="EMBL" id="ELR07451.1"/>
    </source>
</evidence>
<dbReference type="InParanoid" id="L8G645"/>
<keyword evidence="2" id="KW-0378">Hydrolase</keyword>
<dbReference type="SUPFAM" id="SSF51445">
    <property type="entry name" value="(Trans)glycosidases"/>
    <property type="match status" value="1"/>
</dbReference>
<evidence type="ECO:0000256" key="3">
    <source>
        <dbReference type="ARBA" id="ARBA00023295"/>
    </source>
</evidence>
<evidence type="ECO:0000256" key="1">
    <source>
        <dbReference type="ARBA" id="ARBA00005641"/>
    </source>
</evidence>
<organism evidence="5 6">
    <name type="scientific">Pseudogymnoascus destructans (strain ATCC MYA-4855 / 20631-21)</name>
    <name type="common">Bat white-nose syndrome fungus</name>
    <name type="synonym">Geomyces destructans</name>
    <dbReference type="NCBI Taxonomy" id="658429"/>
    <lineage>
        <taxon>Eukaryota</taxon>
        <taxon>Fungi</taxon>
        <taxon>Dikarya</taxon>
        <taxon>Ascomycota</taxon>
        <taxon>Pezizomycotina</taxon>
        <taxon>Leotiomycetes</taxon>
        <taxon>Thelebolales</taxon>
        <taxon>Thelebolaceae</taxon>
        <taxon>Pseudogymnoascus</taxon>
    </lineage>
</organism>
<dbReference type="FunFam" id="3.20.20.80:FF:000100">
    <property type="entry name" value="Glycoside hydrolase superfamily"/>
    <property type="match status" value="1"/>
</dbReference>
<dbReference type="PANTHER" id="PTHR31297">
    <property type="entry name" value="GLUCAN ENDO-1,6-BETA-GLUCOSIDASE B"/>
    <property type="match status" value="1"/>
</dbReference>
<name>L8G645_PSED2</name>
<comment type="similarity">
    <text evidence="1">Belongs to the glycosyl hydrolase 5 (cellulase A) family.</text>
</comment>
<sequence length="548" mass="61450">MKSIIDRAKRRISDFTDSNPPPPQSPQATTTSTPHAASSIRPITCQDIFRYRYHHGTNLGSIFVLERWLFPSLFSAPGDSELAAVTSSLSEIGLDKTKERWKNHWDFALSDDDIQFLVHEAKCTSIRLPIGYFTLGPAFCQGTPFEAAADVYVSAWAAVCNLVRRVNDAGIGVLLDVHALPGGANKDMHSGTDSGKAELWDHWNTGRKNREMAKKVVLQVVSEAANMKGIVGVQIVNEAVAGAHKLHEWYDDVLREIQDIDPTMPIYVSDAWDLNGSLRWVENRRHRGGNPVVVDTHKYYTFSEADRAKAPQHIISQVPHELGEIDKYSGRVHDRGAAQIVIGEYSCVLDGKTWSRSDPSQKDDLVRQFGNAQSERWREKTGGTYFWTAKMEWMDGGEWGFFEQVKKRTIVAPPWLFLNPSDVQHRADEATRSKESTFSRALGSHVEYWSQTAPGKKFEHHWYGEGWDAGWEDAKCFWLARSEGHMGEVASSSGGAEKIGCLEIWVRKTSPGKLEGRGISMGVGTRVSGWSKSIRRDSRALKNAFKPF</sequence>
<proteinExistence type="inferred from homology"/>
<accession>L8G645</accession>
<dbReference type="GO" id="GO:0005737">
    <property type="term" value="C:cytoplasm"/>
    <property type="evidence" value="ECO:0007669"/>
    <property type="project" value="UniProtKB-ARBA"/>
</dbReference>
<dbReference type="InterPro" id="IPR017853">
    <property type="entry name" value="GH"/>
</dbReference>
<evidence type="ECO:0000313" key="6">
    <source>
        <dbReference type="Proteomes" id="UP000011064"/>
    </source>
</evidence>
<dbReference type="PANTHER" id="PTHR31297:SF43">
    <property type="entry name" value="GLUCAN 1,3-BETA-GLUCOSIDASE 3"/>
    <property type="match status" value="1"/>
</dbReference>
<dbReference type="OrthoDB" id="1887033at2759"/>
<keyword evidence="3" id="KW-0326">Glycosidase</keyword>